<proteinExistence type="predicted"/>
<evidence type="ECO:0000313" key="2">
    <source>
        <dbReference type="WBParaSite" id="scaffold53031_cov568.g25486"/>
    </source>
</evidence>
<evidence type="ECO:0000313" key="1">
    <source>
        <dbReference type="Proteomes" id="UP000887561"/>
    </source>
</evidence>
<keyword evidence="1" id="KW-1185">Reference proteome</keyword>
<accession>A0A915MX03</accession>
<protein>
    <submittedName>
        <fullName evidence="2">Uncharacterized protein</fullName>
    </submittedName>
</protein>
<dbReference type="WBParaSite" id="scaffold53031_cov568.g25486">
    <property type="protein sequence ID" value="scaffold53031_cov568.g25486"/>
    <property type="gene ID" value="scaffold53031_cov568.g25486"/>
</dbReference>
<dbReference type="AlphaFoldDB" id="A0A915MX03"/>
<sequence>VPLPTRPAKAVNDLETRFSIGVSIAVPGVGGGTGIVGCKWSSCSFLSADLVRVLLLLRERFIC</sequence>
<organism evidence="1 2">
    <name type="scientific">Meloidogyne javanica</name>
    <name type="common">Root-knot nematode worm</name>
    <dbReference type="NCBI Taxonomy" id="6303"/>
    <lineage>
        <taxon>Eukaryota</taxon>
        <taxon>Metazoa</taxon>
        <taxon>Ecdysozoa</taxon>
        <taxon>Nematoda</taxon>
        <taxon>Chromadorea</taxon>
        <taxon>Rhabditida</taxon>
        <taxon>Tylenchina</taxon>
        <taxon>Tylenchomorpha</taxon>
        <taxon>Tylenchoidea</taxon>
        <taxon>Meloidogynidae</taxon>
        <taxon>Meloidogyninae</taxon>
        <taxon>Meloidogyne</taxon>
        <taxon>Meloidogyne incognita group</taxon>
    </lineage>
</organism>
<dbReference type="Proteomes" id="UP000887561">
    <property type="component" value="Unplaced"/>
</dbReference>
<name>A0A915MX03_MELJA</name>
<reference evidence="2" key="1">
    <citation type="submission" date="2022-11" db="UniProtKB">
        <authorList>
            <consortium name="WormBaseParasite"/>
        </authorList>
    </citation>
    <scope>IDENTIFICATION</scope>
</reference>